<dbReference type="GO" id="GO:0003700">
    <property type="term" value="F:DNA-binding transcription factor activity"/>
    <property type="evidence" value="ECO:0007669"/>
    <property type="project" value="TreeGrafter"/>
</dbReference>
<feature type="domain" description="HTH tetR-type" evidence="3">
    <location>
        <begin position="12"/>
        <end position="72"/>
    </location>
</feature>
<dbReference type="InterPro" id="IPR013573">
    <property type="entry name" value="Tscrpt_reg_YcdC_C"/>
</dbReference>
<dbReference type="Gene3D" id="1.10.357.10">
    <property type="entry name" value="Tetracycline Repressor, domain 2"/>
    <property type="match status" value="1"/>
</dbReference>
<dbReference type="GO" id="GO:0045892">
    <property type="term" value="P:negative regulation of DNA-templated transcription"/>
    <property type="evidence" value="ECO:0007669"/>
    <property type="project" value="InterPro"/>
</dbReference>
<dbReference type="Proteomes" id="UP000436694">
    <property type="component" value="Unassembled WGS sequence"/>
</dbReference>
<feature type="DNA-binding region" description="H-T-H motif" evidence="2">
    <location>
        <begin position="35"/>
        <end position="54"/>
    </location>
</feature>
<reference evidence="4 5" key="1">
    <citation type="submission" date="2019-10" db="EMBL/GenBank/DDBJ databases">
        <title>Epibacterium sp. nov., isolated from seawater.</title>
        <authorList>
            <person name="Zhang X."/>
            <person name="Li N."/>
        </authorList>
    </citation>
    <scope>NUCLEOTIDE SEQUENCE [LARGE SCALE GENOMIC DNA]</scope>
    <source>
        <strain evidence="4 5">SM1969</strain>
    </source>
</reference>
<dbReference type="Gene3D" id="1.10.10.60">
    <property type="entry name" value="Homeodomain-like"/>
    <property type="match status" value="1"/>
</dbReference>
<comment type="caution">
    <text evidence="4">The sequence shown here is derived from an EMBL/GenBank/DDBJ whole genome shotgun (WGS) entry which is preliminary data.</text>
</comment>
<dbReference type="InterPro" id="IPR050109">
    <property type="entry name" value="HTH-type_TetR-like_transc_reg"/>
</dbReference>
<dbReference type="SUPFAM" id="SSF46689">
    <property type="entry name" value="Homeodomain-like"/>
    <property type="match status" value="1"/>
</dbReference>
<evidence type="ECO:0000256" key="2">
    <source>
        <dbReference type="PROSITE-ProRule" id="PRU00335"/>
    </source>
</evidence>
<dbReference type="InterPro" id="IPR036271">
    <property type="entry name" value="Tet_transcr_reg_TetR-rel_C_sf"/>
</dbReference>
<dbReference type="InterPro" id="IPR009057">
    <property type="entry name" value="Homeodomain-like_sf"/>
</dbReference>
<keyword evidence="5" id="KW-1185">Reference proteome</keyword>
<organism evidence="4 5">
    <name type="scientific">Tritonibacter aquimaris</name>
    <dbReference type="NCBI Taxonomy" id="2663379"/>
    <lineage>
        <taxon>Bacteria</taxon>
        <taxon>Pseudomonadati</taxon>
        <taxon>Pseudomonadota</taxon>
        <taxon>Alphaproteobacteria</taxon>
        <taxon>Rhodobacterales</taxon>
        <taxon>Paracoccaceae</taxon>
        <taxon>Tritonibacter</taxon>
    </lineage>
</organism>
<sequence length="206" mass="23319">MSQPRATTRIQQRNRGLIKDAALEVFSSHGFRGATVDQIAKAAGLSKANLLYYYPSKETVFTAVLSDLLSTWLDPLKELDPSGDPMTEIQAYVARKIQMSKDYPRESRLFANEILQGAPRLLETISGDMKDLVDEKTGLLQRWMDEGKLKPCHPHHLLFSIWALTQHYADFDVQVRSLMGQDDPFDSASLFLETLYQRLLEPNSAS</sequence>
<dbReference type="SUPFAM" id="SSF48498">
    <property type="entry name" value="Tetracyclin repressor-like, C-terminal domain"/>
    <property type="match status" value="1"/>
</dbReference>
<dbReference type="EMBL" id="WIXK01000004">
    <property type="protein sequence ID" value="MQY43033.1"/>
    <property type="molecule type" value="Genomic_DNA"/>
</dbReference>
<dbReference type="Pfam" id="PF00440">
    <property type="entry name" value="TetR_N"/>
    <property type="match status" value="1"/>
</dbReference>
<evidence type="ECO:0000259" key="3">
    <source>
        <dbReference type="PROSITE" id="PS50977"/>
    </source>
</evidence>
<evidence type="ECO:0000313" key="5">
    <source>
        <dbReference type="Proteomes" id="UP000436694"/>
    </source>
</evidence>
<keyword evidence="1 2" id="KW-0238">DNA-binding</keyword>
<gene>
    <name evidence="4" type="ORF">GG681_10295</name>
</gene>
<dbReference type="PROSITE" id="PS50977">
    <property type="entry name" value="HTH_TETR_2"/>
    <property type="match status" value="1"/>
</dbReference>
<name>A0A844AQ92_9RHOB</name>
<dbReference type="PRINTS" id="PR00455">
    <property type="entry name" value="HTHTETR"/>
</dbReference>
<protein>
    <submittedName>
        <fullName evidence="4">TetR family transcriptional regulator</fullName>
    </submittedName>
</protein>
<dbReference type="PANTHER" id="PTHR30055">
    <property type="entry name" value="HTH-TYPE TRANSCRIPTIONAL REGULATOR RUTR"/>
    <property type="match status" value="1"/>
</dbReference>
<dbReference type="AlphaFoldDB" id="A0A844AQ92"/>
<dbReference type="PANTHER" id="PTHR30055:SF196">
    <property type="entry name" value="HTH-TYPE TRANSCRIPTIONAL REGULATOR RUTR"/>
    <property type="match status" value="1"/>
</dbReference>
<accession>A0A844AQ92</accession>
<evidence type="ECO:0000313" key="4">
    <source>
        <dbReference type="EMBL" id="MQY43033.1"/>
    </source>
</evidence>
<evidence type="ECO:0000256" key="1">
    <source>
        <dbReference type="ARBA" id="ARBA00023125"/>
    </source>
</evidence>
<proteinExistence type="predicted"/>
<dbReference type="Pfam" id="PF08362">
    <property type="entry name" value="TetR_C_3"/>
    <property type="match status" value="1"/>
</dbReference>
<dbReference type="GO" id="GO:0000976">
    <property type="term" value="F:transcription cis-regulatory region binding"/>
    <property type="evidence" value="ECO:0007669"/>
    <property type="project" value="TreeGrafter"/>
</dbReference>
<dbReference type="RefSeq" id="WP_153547748.1">
    <property type="nucleotide sequence ID" value="NZ_WIXK01000004.1"/>
</dbReference>
<dbReference type="InterPro" id="IPR001647">
    <property type="entry name" value="HTH_TetR"/>
</dbReference>